<dbReference type="SUPFAM" id="SSF57667">
    <property type="entry name" value="beta-beta-alpha zinc fingers"/>
    <property type="match status" value="2"/>
</dbReference>
<feature type="domain" description="C2H2-type" evidence="6">
    <location>
        <begin position="38"/>
        <end position="65"/>
    </location>
</feature>
<feature type="domain" description="C2H2-type" evidence="6">
    <location>
        <begin position="66"/>
        <end position="93"/>
    </location>
</feature>
<keyword evidence="2" id="KW-0677">Repeat</keyword>
<proteinExistence type="predicted"/>
<evidence type="ECO:0000313" key="7">
    <source>
        <dbReference type="EMBL" id="KAF0717504.1"/>
    </source>
</evidence>
<dbReference type="Proteomes" id="UP000478052">
    <property type="component" value="Unassembled WGS sequence"/>
</dbReference>
<evidence type="ECO:0000313" key="8">
    <source>
        <dbReference type="Proteomes" id="UP000478052"/>
    </source>
</evidence>
<evidence type="ECO:0000259" key="6">
    <source>
        <dbReference type="PROSITE" id="PS50157"/>
    </source>
</evidence>
<evidence type="ECO:0000256" key="2">
    <source>
        <dbReference type="ARBA" id="ARBA00022737"/>
    </source>
</evidence>
<feature type="domain" description="C2H2-type" evidence="6">
    <location>
        <begin position="95"/>
        <end position="123"/>
    </location>
</feature>
<accession>A0A6G0W3D9</accession>
<name>A0A6G0W3D9_APHCR</name>
<keyword evidence="4" id="KW-0862">Zinc</keyword>
<keyword evidence="8" id="KW-1185">Reference proteome</keyword>
<dbReference type="Gene3D" id="3.30.160.60">
    <property type="entry name" value="Classic Zinc Finger"/>
    <property type="match status" value="2"/>
</dbReference>
<comment type="caution">
    <text evidence="7">The sequence shown here is derived from an EMBL/GenBank/DDBJ whole genome shotgun (WGS) entry which is preliminary data.</text>
</comment>
<dbReference type="GO" id="GO:0008270">
    <property type="term" value="F:zinc ion binding"/>
    <property type="evidence" value="ECO:0007669"/>
    <property type="project" value="UniProtKB-KW"/>
</dbReference>
<protein>
    <submittedName>
        <fullName evidence="7">Gastrula zinc finger protein XlCGF7.1-like</fullName>
    </submittedName>
</protein>
<dbReference type="PANTHER" id="PTHR24379:SF121">
    <property type="entry name" value="C2H2-TYPE DOMAIN-CONTAINING PROTEIN"/>
    <property type="match status" value="1"/>
</dbReference>
<dbReference type="InterPro" id="IPR013087">
    <property type="entry name" value="Znf_C2H2_type"/>
</dbReference>
<keyword evidence="1" id="KW-0479">Metal-binding</keyword>
<evidence type="ECO:0000256" key="4">
    <source>
        <dbReference type="ARBA" id="ARBA00022833"/>
    </source>
</evidence>
<dbReference type="EMBL" id="VUJU01009803">
    <property type="protein sequence ID" value="KAF0717504.1"/>
    <property type="molecule type" value="Genomic_DNA"/>
</dbReference>
<keyword evidence="3 5" id="KW-0863">Zinc-finger</keyword>
<dbReference type="PANTHER" id="PTHR24379">
    <property type="entry name" value="KRAB AND ZINC FINGER DOMAIN-CONTAINING"/>
    <property type="match status" value="1"/>
</dbReference>
<dbReference type="OrthoDB" id="9970574at2759"/>
<organism evidence="7 8">
    <name type="scientific">Aphis craccivora</name>
    <name type="common">Cowpea aphid</name>
    <dbReference type="NCBI Taxonomy" id="307492"/>
    <lineage>
        <taxon>Eukaryota</taxon>
        <taxon>Metazoa</taxon>
        <taxon>Ecdysozoa</taxon>
        <taxon>Arthropoda</taxon>
        <taxon>Hexapoda</taxon>
        <taxon>Insecta</taxon>
        <taxon>Pterygota</taxon>
        <taxon>Neoptera</taxon>
        <taxon>Paraneoptera</taxon>
        <taxon>Hemiptera</taxon>
        <taxon>Sternorrhyncha</taxon>
        <taxon>Aphidomorpha</taxon>
        <taxon>Aphidoidea</taxon>
        <taxon>Aphididae</taxon>
        <taxon>Aphidini</taxon>
        <taxon>Aphis</taxon>
        <taxon>Aphis</taxon>
    </lineage>
</organism>
<gene>
    <name evidence="7" type="ORF">FWK35_00033517</name>
</gene>
<dbReference type="InterPro" id="IPR036236">
    <property type="entry name" value="Znf_C2H2_sf"/>
</dbReference>
<evidence type="ECO:0000256" key="5">
    <source>
        <dbReference type="PROSITE-ProRule" id="PRU00042"/>
    </source>
</evidence>
<dbReference type="PROSITE" id="PS00028">
    <property type="entry name" value="ZINC_FINGER_C2H2_1"/>
    <property type="match status" value="4"/>
</dbReference>
<dbReference type="PROSITE" id="PS50157">
    <property type="entry name" value="ZINC_FINGER_C2H2_2"/>
    <property type="match status" value="4"/>
</dbReference>
<evidence type="ECO:0000256" key="3">
    <source>
        <dbReference type="ARBA" id="ARBA00022771"/>
    </source>
</evidence>
<dbReference type="SMART" id="SM00355">
    <property type="entry name" value="ZnF_C2H2"/>
    <property type="match status" value="5"/>
</dbReference>
<evidence type="ECO:0000256" key="1">
    <source>
        <dbReference type="ARBA" id="ARBA00022723"/>
    </source>
</evidence>
<reference evidence="7 8" key="1">
    <citation type="submission" date="2019-08" db="EMBL/GenBank/DDBJ databases">
        <title>Whole genome of Aphis craccivora.</title>
        <authorList>
            <person name="Voronova N.V."/>
            <person name="Shulinski R.S."/>
            <person name="Bandarenka Y.V."/>
            <person name="Zhorov D.G."/>
            <person name="Warner D."/>
        </authorList>
    </citation>
    <scope>NUCLEOTIDE SEQUENCE [LARGE SCALE GENOMIC DNA]</scope>
    <source>
        <strain evidence="7">180601</strain>
        <tissue evidence="7">Whole Body</tissue>
    </source>
</reference>
<feature type="domain" description="C2H2-type" evidence="6">
    <location>
        <begin position="124"/>
        <end position="152"/>
    </location>
</feature>
<dbReference type="AlphaFoldDB" id="A0A6G0W3D9"/>
<sequence>MFFFCYFVESIATSPFIVNGYDAKFTPSDECPNKGYSYHCSICQKKYKKHIWFQKHITTHANHKINSCEICNKKLSTQKSVKRHREIHNTRRKRYKCKICKSSFLQRCDLNYHQKTKHIKHELIKCFHCTKTYATQKQLKIHNIHVHSHLKPYKCSLCDLSFGMSIALFRHRQKVRYTSIIETPTATKNVDVLRPQISSILYLPSYVARCCDNFDIFSALYKPLCINQPDKVQMELVRYCMCTMKLKVEDLAHHVKSMHLNIEKKPIGVTDTVVCNCVNG</sequence>